<dbReference type="CDD" id="cd02440">
    <property type="entry name" value="AdoMet_MTases"/>
    <property type="match status" value="1"/>
</dbReference>
<dbReference type="EMBL" id="BJYV01000006">
    <property type="protein sequence ID" value="GEO21106.1"/>
    <property type="molecule type" value="Genomic_DNA"/>
</dbReference>
<organism evidence="4 5">
    <name type="scientific">Cyclobacterium qasimii</name>
    <dbReference type="NCBI Taxonomy" id="1350429"/>
    <lineage>
        <taxon>Bacteria</taxon>
        <taxon>Pseudomonadati</taxon>
        <taxon>Bacteroidota</taxon>
        <taxon>Cytophagia</taxon>
        <taxon>Cytophagales</taxon>
        <taxon>Cyclobacteriaceae</taxon>
        <taxon>Cyclobacterium</taxon>
    </lineage>
</organism>
<dbReference type="InterPro" id="IPR041698">
    <property type="entry name" value="Methyltransf_25"/>
</dbReference>
<dbReference type="PANTHER" id="PTHR43861:SF1">
    <property type="entry name" value="TRANS-ACONITATE 2-METHYLTRANSFERASE"/>
    <property type="match status" value="1"/>
</dbReference>
<dbReference type="SUPFAM" id="SSF53335">
    <property type="entry name" value="S-adenosyl-L-methionine-dependent methyltransferases"/>
    <property type="match status" value="1"/>
</dbReference>
<feature type="domain" description="Methyltransferase" evidence="3">
    <location>
        <begin position="62"/>
        <end position="156"/>
    </location>
</feature>
<dbReference type="GO" id="GO:0032259">
    <property type="term" value="P:methylation"/>
    <property type="evidence" value="ECO:0007669"/>
    <property type="project" value="UniProtKB-KW"/>
</dbReference>
<proteinExistence type="predicted"/>
<evidence type="ECO:0000313" key="4">
    <source>
        <dbReference type="EMBL" id="GEO21106.1"/>
    </source>
</evidence>
<keyword evidence="1" id="KW-0489">Methyltransferase</keyword>
<comment type="caution">
    <text evidence="4">The sequence shown here is derived from an EMBL/GenBank/DDBJ whole genome shotgun (WGS) entry which is preliminary data.</text>
</comment>
<keyword evidence="2" id="KW-0808">Transferase</keyword>
<evidence type="ECO:0000259" key="3">
    <source>
        <dbReference type="Pfam" id="PF13649"/>
    </source>
</evidence>
<keyword evidence="5" id="KW-1185">Reference proteome</keyword>
<dbReference type="Proteomes" id="UP000321301">
    <property type="component" value="Unassembled WGS sequence"/>
</dbReference>
<gene>
    <name evidence="4" type="ORF">CQA01_16400</name>
</gene>
<name>A0A512CA63_9BACT</name>
<dbReference type="InterPro" id="IPR029063">
    <property type="entry name" value="SAM-dependent_MTases_sf"/>
</dbReference>
<dbReference type="AlphaFoldDB" id="A0A512CA63"/>
<dbReference type="GO" id="GO:0008168">
    <property type="term" value="F:methyltransferase activity"/>
    <property type="evidence" value="ECO:0007669"/>
    <property type="project" value="UniProtKB-KW"/>
</dbReference>
<evidence type="ECO:0000256" key="1">
    <source>
        <dbReference type="ARBA" id="ARBA00022603"/>
    </source>
</evidence>
<dbReference type="RefSeq" id="WP_020889669.1">
    <property type="nucleotide sequence ID" value="NZ_BJYV01000006.1"/>
</dbReference>
<protein>
    <recommendedName>
        <fullName evidence="3">Methyltransferase domain-containing protein</fullName>
    </recommendedName>
</protein>
<reference evidence="4 5" key="1">
    <citation type="submission" date="2019-07" db="EMBL/GenBank/DDBJ databases">
        <title>Whole genome shotgun sequence of Cyclobacterium qasimii NBRC 106168.</title>
        <authorList>
            <person name="Hosoyama A."/>
            <person name="Uohara A."/>
            <person name="Ohji S."/>
            <person name="Ichikawa N."/>
        </authorList>
    </citation>
    <scope>NUCLEOTIDE SEQUENCE [LARGE SCALE GENOMIC DNA]</scope>
    <source>
        <strain evidence="4 5">NBRC 106168</strain>
    </source>
</reference>
<accession>A0A512CA63</accession>
<dbReference type="PANTHER" id="PTHR43861">
    <property type="entry name" value="TRANS-ACONITATE 2-METHYLTRANSFERASE-RELATED"/>
    <property type="match status" value="1"/>
</dbReference>
<dbReference type="Gene3D" id="3.40.50.150">
    <property type="entry name" value="Vaccinia Virus protein VP39"/>
    <property type="match status" value="1"/>
</dbReference>
<sequence length="235" mass="26834">MSKFLHRSEEKEIMDDLACSGQELTQTLKELRTINKLLGGNNVTTSGLAVLMKSSKNQPMTIADLGCGGGDMAIHINKWAINKGISLQVIGVDANPNIIELAKEKAKKENRTIEFVVGNVFDPDYIKDPVDIQTCTLFTHHFTNEELVNILKNLKSKTRVGFVINDLHRNFLAYYAIKWLTRVFSKSNMVKNDAPLSVLRSFKKKDWEEILAASGIEKYKISWHWAFRWQVICWF</sequence>
<dbReference type="Pfam" id="PF13649">
    <property type="entry name" value="Methyltransf_25"/>
    <property type="match status" value="1"/>
</dbReference>
<evidence type="ECO:0000256" key="2">
    <source>
        <dbReference type="ARBA" id="ARBA00022679"/>
    </source>
</evidence>
<evidence type="ECO:0000313" key="5">
    <source>
        <dbReference type="Proteomes" id="UP000321301"/>
    </source>
</evidence>